<dbReference type="UniPathway" id="UPA00140">
    <property type="reaction ID" value="UER00205"/>
</dbReference>
<dbReference type="UniPathway" id="UPA00109">
    <property type="reaction ID" value="UER00188"/>
</dbReference>
<keyword evidence="12" id="KW-0670">Pyruvate</keyword>
<dbReference type="SUPFAM" id="SSF52540">
    <property type="entry name" value="P-loop containing nucleoside triphosphate hydrolases"/>
    <property type="match status" value="1"/>
</dbReference>
<sequence length="932" mass="104606">MPKNKIKIIVTLGPSTSSENDLKKIKDKGVDFVRINMSHSSIDDLKYFIGLAKKVGIPFIIDTEGSQVRTGDLNSSSISLEENDEIRIHRQSLVGDNKKISLKPGHVVEQLEAGDLIYVDFNVLILRVSDVSTIADGYITAKAVNSGTLGRNKAVVIDSALDKKLHLPPLSEKDYESIAVGLAAGVKYIAASFMRSAEFVKAVRKASGNKMKIISKIECLDALGNLDEIIRESDYLLLDRGDMSKEILIEKIPLLQKILLDRAHRANKEIFVATNLLEAMVEKRKPTRAEVHDVIATVLDGASGLTLSSETAIGKYPMECINVMNNLIKQAELVLNYDSQGRVVNKNSNHVMALADLLEEEKPLTLIVPHGGKLVTRIIKDNLDQLYLDSLEKIKLNNNLQMDVEQLAVGSFSPLEGFMGKKDFDSVLDNMRLASGLVWTIPIILDVSEEQAAKISIGDDVALIGDEGPMAILHVDDKYSFDKRETVRKLYDTESDDHPGIEWVKSLNPILLGGKVDLIKRRQSEFQEYALTPKQVRRLFREKNWSTVVGFHTRNVIHRSHEFIQLKAMADAGCDGLFIHPVVGKKKTGDFNAKYIIKSYQQMVKNFYPRDKVIFATFQTFSRYAGPREAVFTALCRQNFGCSHFIVGRDHTGVKDFYHPNASHDIFDKFPDLGIKVIKFDKVFYSKKLNSYVHEKKGPNHSEEDRFHISGTQARKMFEQGEVPPQWFMRPEISKMIIDAIAKGEEVFVKDEADYSRTGSVIWFTGLSGSGKTTIAEKLKKQLEKSGKKVVIIDGDDVRNTVNKKLGFSREDIKENNRLISDLAKQKIKDNDFVLVPIISPCREDRAAARSVVGSNFFEFFINCPIELCIKRDVKGLYKKALAGEIDNFIGIANSNPYEIPLNPDLEVKTQESSVDESVEKAFDFLKSKKLI</sequence>
<comment type="pathway">
    <text evidence="14">Sulfur metabolism; hydrogen sulfide biosynthesis; sulfite from sulfate: step 2/3.</text>
</comment>
<name>A0A1G1XXP9_9BACT</name>
<comment type="similarity">
    <text evidence="3 15">Belongs to the pyruvate kinase family.</text>
</comment>
<dbReference type="SUPFAM" id="SSF52374">
    <property type="entry name" value="Nucleotidylyl transferase"/>
    <property type="match status" value="1"/>
</dbReference>
<dbReference type="InterPro" id="IPR015813">
    <property type="entry name" value="Pyrv/PenolPyrv_kinase-like_dom"/>
</dbReference>
<dbReference type="GO" id="GO:0005737">
    <property type="term" value="C:cytoplasm"/>
    <property type="evidence" value="ECO:0007669"/>
    <property type="project" value="TreeGrafter"/>
</dbReference>
<dbReference type="Gene3D" id="3.40.50.620">
    <property type="entry name" value="HUPs"/>
    <property type="match status" value="1"/>
</dbReference>
<dbReference type="NCBIfam" id="TIGR00455">
    <property type="entry name" value="apsK"/>
    <property type="match status" value="1"/>
</dbReference>
<dbReference type="InterPro" id="IPR059117">
    <property type="entry name" value="APS_kinase_dom"/>
</dbReference>
<keyword evidence="9 14" id="KW-0067">ATP-binding</keyword>
<dbReference type="SUPFAM" id="SSF51621">
    <property type="entry name" value="Phosphoenolpyruvate/pyruvate domain"/>
    <property type="match status" value="1"/>
</dbReference>
<evidence type="ECO:0000259" key="18">
    <source>
        <dbReference type="Pfam" id="PF01747"/>
    </source>
</evidence>
<evidence type="ECO:0000313" key="21">
    <source>
        <dbReference type="Proteomes" id="UP000176241"/>
    </source>
</evidence>
<accession>A0A1G1XXP9</accession>
<dbReference type="CDD" id="cd00517">
    <property type="entry name" value="ATPS"/>
    <property type="match status" value="1"/>
</dbReference>
<comment type="catalytic activity">
    <reaction evidence="15">
        <text>pyruvate + ATP = phosphoenolpyruvate + ADP + H(+)</text>
        <dbReference type="Rhea" id="RHEA:18157"/>
        <dbReference type="ChEBI" id="CHEBI:15361"/>
        <dbReference type="ChEBI" id="CHEBI:15378"/>
        <dbReference type="ChEBI" id="CHEBI:30616"/>
        <dbReference type="ChEBI" id="CHEBI:58702"/>
        <dbReference type="ChEBI" id="CHEBI:456216"/>
        <dbReference type="EC" id="2.7.1.40"/>
    </reaction>
</comment>
<evidence type="ECO:0000256" key="8">
    <source>
        <dbReference type="ARBA" id="ARBA00022777"/>
    </source>
</evidence>
<dbReference type="GO" id="GO:0005524">
    <property type="term" value="F:ATP binding"/>
    <property type="evidence" value="ECO:0007669"/>
    <property type="project" value="UniProtKB-UniRule"/>
</dbReference>
<dbReference type="InterPro" id="IPR015806">
    <property type="entry name" value="Pyrv_Knase_insert_dom_sf"/>
</dbReference>
<keyword evidence="10 15" id="KW-0460">Magnesium</keyword>
<dbReference type="GO" id="GO:0004781">
    <property type="term" value="F:sulfate adenylyltransferase (ATP) activity"/>
    <property type="evidence" value="ECO:0007669"/>
    <property type="project" value="UniProtKB-EC"/>
</dbReference>
<dbReference type="InterPro" id="IPR002891">
    <property type="entry name" value="APS"/>
</dbReference>
<keyword evidence="4 14" id="KW-0808">Transferase</keyword>
<keyword evidence="8 14" id="KW-0418">Kinase</keyword>
<comment type="caution">
    <text evidence="20">The sequence shown here is derived from an EMBL/GenBank/DDBJ whole genome shotgun (WGS) entry which is preliminary data.</text>
</comment>
<dbReference type="InterPro" id="IPR014729">
    <property type="entry name" value="Rossmann-like_a/b/a_fold"/>
</dbReference>
<dbReference type="Proteomes" id="UP000176241">
    <property type="component" value="Unassembled WGS sequence"/>
</dbReference>
<dbReference type="STRING" id="1797533.A2731_00700"/>
<dbReference type="InterPro" id="IPR002650">
    <property type="entry name" value="Sulphate_adenylyltransferase"/>
</dbReference>
<evidence type="ECO:0000256" key="10">
    <source>
        <dbReference type="ARBA" id="ARBA00022842"/>
    </source>
</evidence>
<keyword evidence="6" id="KW-0479">Metal-binding</keyword>
<dbReference type="NCBIfam" id="NF003166">
    <property type="entry name" value="PRK04149.1"/>
    <property type="match status" value="1"/>
</dbReference>
<dbReference type="Pfam" id="PF14306">
    <property type="entry name" value="PUA_2"/>
    <property type="match status" value="1"/>
</dbReference>
<dbReference type="InterPro" id="IPR015947">
    <property type="entry name" value="PUA-like_sf"/>
</dbReference>
<protein>
    <recommendedName>
        <fullName evidence="14">Adenylyl-sulfate kinase</fullName>
        <ecNumber evidence="14">2.7.1.25</ecNumber>
    </recommendedName>
    <alternativeName>
        <fullName evidence="14">APS kinase</fullName>
    </alternativeName>
    <alternativeName>
        <fullName evidence="14">ATP adenosine-5'-phosphosulfate 3'-phosphotransferase</fullName>
    </alternativeName>
    <alternativeName>
        <fullName evidence="14">Adenosine-5'-phosphosulfate kinase</fullName>
    </alternativeName>
</protein>
<dbReference type="NCBIfam" id="NF003013">
    <property type="entry name" value="PRK03846.1"/>
    <property type="match status" value="1"/>
</dbReference>
<dbReference type="InterPro" id="IPR040442">
    <property type="entry name" value="Pyrv_kinase-like_dom_sf"/>
</dbReference>
<feature type="binding site" evidence="14">
    <location>
        <begin position="766"/>
        <end position="773"/>
    </location>
    <ligand>
        <name>ATP</name>
        <dbReference type="ChEBI" id="CHEBI:30616"/>
    </ligand>
</feature>
<gene>
    <name evidence="14" type="primary">cysC</name>
    <name evidence="20" type="ORF">A2731_00700</name>
</gene>
<evidence type="ECO:0000256" key="13">
    <source>
        <dbReference type="ARBA" id="ARBA00049370"/>
    </source>
</evidence>
<evidence type="ECO:0000256" key="2">
    <source>
        <dbReference type="ARBA" id="ARBA00004997"/>
    </source>
</evidence>
<dbReference type="Gene3D" id="2.40.33.10">
    <property type="entry name" value="PK beta-barrel domain-like"/>
    <property type="match status" value="1"/>
</dbReference>
<dbReference type="GO" id="GO:0004743">
    <property type="term" value="F:pyruvate kinase activity"/>
    <property type="evidence" value="ECO:0007669"/>
    <property type="project" value="UniProtKB-EC"/>
</dbReference>
<comment type="catalytic activity">
    <reaction evidence="13">
        <text>sulfate + ATP + H(+) = adenosine 5'-phosphosulfate + diphosphate</text>
        <dbReference type="Rhea" id="RHEA:18133"/>
        <dbReference type="ChEBI" id="CHEBI:15378"/>
        <dbReference type="ChEBI" id="CHEBI:16189"/>
        <dbReference type="ChEBI" id="CHEBI:30616"/>
        <dbReference type="ChEBI" id="CHEBI:33019"/>
        <dbReference type="ChEBI" id="CHEBI:58243"/>
        <dbReference type="EC" id="2.7.7.4"/>
    </reaction>
</comment>
<dbReference type="EMBL" id="MHIC01000023">
    <property type="protein sequence ID" value="OGY44828.1"/>
    <property type="molecule type" value="Genomic_DNA"/>
</dbReference>
<dbReference type="InterPro" id="IPR011037">
    <property type="entry name" value="Pyrv_Knase-like_insert_dom_sf"/>
</dbReference>
<dbReference type="EC" id="2.7.1.25" evidence="14"/>
<dbReference type="PANTHER" id="PTHR42700:SF1">
    <property type="entry name" value="SULFATE ADENYLYLTRANSFERASE"/>
    <property type="match status" value="1"/>
</dbReference>
<dbReference type="GO" id="GO:0004020">
    <property type="term" value="F:adenylylsulfate kinase activity"/>
    <property type="evidence" value="ECO:0007669"/>
    <property type="project" value="UniProtKB-UniRule"/>
</dbReference>
<comment type="similarity">
    <text evidence="14">Belongs to the APS kinase family.</text>
</comment>
<feature type="domain" description="ATP-sulfurylase PUA-like" evidence="19">
    <location>
        <begin position="368"/>
        <end position="521"/>
    </location>
</feature>
<evidence type="ECO:0000259" key="16">
    <source>
        <dbReference type="Pfam" id="PF00224"/>
    </source>
</evidence>
<evidence type="ECO:0000256" key="7">
    <source>
        <dbReference type="ARBA" id="ARBA00022741"/>
    </source>
</evidence>
<comment type="pathway">
    <text evidence="2 15">Carbohydrate degradation; glycolysis; pyruvate from D-glyceraldehyde 3-phosphate: step 5/5.</text>
</comment>
<dbReference type="InterPro" id="IPR025980">
    <property type="entry name" value="ATP-Sase_PUA-like_dom"/>
</dbReference>
<dbReference type="InterPro" id="IPR015793">
    <property type="entry name" value="Pyrv_Knase_brl"/>
</dbReference>
<evidence type="ECO:0000256" key="11">
    <source>
        <dbReference type="ARBA" id="ARBA00023152"/>
    </source>
</evidence>
<evidence type="ECO:0000256" key="3">
    <source>
        <dbReference type="ARBA" id="ARBA00008663"/>
    </source>
</evidence>
<dbReference type="CDD" id="cd02027">
    <property type="entry name" value="APSK"/>
    <property type="match status" value="1"/>
</dbReference>
<dbReference type="SUPFAM" id="SSF88697">
    <property type="entry name" value="PUA domain-like"/>
    <property type="match status" value="1"/>
</dbReference>
<dbReference type="Gene3D" id="3.20.20.60">
    <property type="entry name" value="Phosphoenolpyruvate-binding domains"/>
    <property type="match status" value="1"/>
</dbReference>
<keyword evidence="11 15" id="KW-0324">Glycolysis</keyword>
<dbReference type="NCBIfam" id="TIGR00339">
    <property type="entry name" value="sopT"/>
    <property type="match status" value="1"/>
</dbReference>
<dbReference type="SUPFAM" id="SSF50800">
    <property type="entry name" value="PK beta-barrel domain-like"/>
    <property type="match status" value="1"/>
</dbReference>
<evidence type="ECO:0000256" key="5">
    <source>
        <dbReference type="ARBA" id="ARBA00022695"/>
    </source>
</evidence>
<dbReference type="Pfam" id="PF01747">
    <property type="entry name" value="ATP-sulfurylase"/>
    <property type="match status" value="1"/>
</dbReference>
<dbReference type="Gene3D" id="3.10.400.10">
    <property type="entry name" value="Sulfate adenylyltransferase"/>
    <property type="match status" value="1"/>
</dbReference>
<evidence type="ECO:0000256" key="15">
    <source>
        <dbReference type="RuleBase" id="RU000504"/>
    </source>
</evidence>
<dbReference type="InterPro" id="IPR024951">
    <property type="entry name" value="Sulfurylase_cat_dom"/>
</dbReference>
<evidence type="ECO:0000259" key="19">
    <source>
        <dbReference type="Pfam" id="PF14306"/>
    </source>
</evidence>
<feature type="domain" description="Pyruvate kinase barrel" evidence="16">
    <location>
        <begin position="5"/>
        <end position="321"/>
    </location>
</feature>
<comment type="catalytic activity">
    <reaction evidence="1 14">
        <text>adenosine 5'-phosphosulfate + ATP = 3'-phosphoadenylyl sulfate + ADP + H(+)</text>
        <dbReference type="Rhea" id="RHEA:24152"/>
        <dbReference type="ChEBI" id="CHEBI:15378"/>
        <dbReference type="ChEBI" id="CHEBI:30616"/>
        <dbReference type="ChEBI" id="CHEBI:58243"/>
        <dbReference type="ChEBI" id="CHEBI:58339"/>
        <dbReference type="ChEBI" id="CHEBI:456216"/>
        <dbReference type="EC" id="2.7.1.25"/>
    </reaction>
</comment>
<dbReference type="InterPro" id="IPR001697">
    <property type="entry name" value="Pyr_Knase"/>
</dbReference>
<feature type="domain" description="APS kinase" evidence="17">
    <location>
        <begin position="759"/>
        <end position="909"/>
    </location>
</feature>
<dbReference type="Gene3D" id="3.40.50.300">
    <property type="entry name" value="P-loop containing nucleotide triphosphate hydrolases"/>
    <property type="match status" value="1"/>
</dbReference>
<evidence type="ECO:0000256" key="12">
    <source>
        <dbReference type="ARBA" id="ARBA00023317"/>
    </source>
</evidence>
<evidence type="ECO:0000256" key="6">
    <source>
        <dbReference type="ARBA" id="ARBA00022723"/>
    </source>
</evidence>
<organism evidence="20 21">
    <name type="scientific">Candidatus Buchananbacteria bacterium RIFCSPHIGHO2_01_FULL_39_8</name>
    <dbReference type="NCBI Taxonomy" id="1797533"/>
    <lineage>
        <taxon>Bacteria</taxon>
        <taxon>Candidatus Buchananiibacteriota</taxon>
    </lineage>
</organism>
<dbReference type="AlphaFoldDB" id="A0A1G1XXP9"/>
<evidence type="ECO:0000313" key="20">
    <source>
        <dbReference type="EMBL" id="OGY44828.1"/>
    </source>
</evidence>
<evidence type="ECO:0000256" key="9">
    <source>
        <dbReference type="ARBA" id="ARBA00022840"/>
    </source>
</evidence>
<comment type="function">
    <text evidence="14">Catalyzes the synthesis of activated sulfate.</text>
</comment>
<dbReference type="PRINTS" id="PR01050">
    <property type="entry name" value="PYRUVTKNASE"/>
</dbReference>
<dbReference type="GO" id="GO:0030955">
    <property type="term" value="F:potassium ion binding"/>
    <property type="evidence" value="ECO:0007669"/>
    <property type="project" value="InterPro"/>
</dbReference>
<feature type="domain" description="Sulphate adenylyltransferase catalytic" evidence="18">
    <location>
        <begin position="528"/>
        <end position="739"/>
    </location>
</feature>
<evidence type="ECO:0000256" key="1">
    <source>
        <dbReference type="ARBA" id="ARBA00001823"/>
    </source>
</evidence>
<evidence type="ECO:0000256" key="4">
    <source>
        <dbReference type="ARBA" id="ARBA00022679"/>
    </source>
</evidence>
<keyword evidence="7 14" id="KW-0547">Nucleotide-binding</keyword>
<dbReference type="GO" id="GO:0000287">
    <property type="term" value="F:magnesium ion binding"/>
    <property type="evidence" value="ECO:0007669"/>
    <property type="project" value="InterPro"/>
</dbReference>
<dbReference type="Pfam" id="PF01583">
    <property type="entry name" value="APS_kinase"/>
    <property type="match status" value="1"/>
</dbReference>
<dbReference type="Pfam" id="PF00224">
    <property type="entry name" value="PK"/>
    <property type="match status" value="1"/>
</dbReference>
<keyword evidence="14" id="KW-0597">Phosphoprotein</keyword>
<feature type="active site" description="Phosphoserine intermediate" evidence="14">
    <location>
        <position position="840"/>
    </location>
</feature>
<dbReference type="InterPro" id="IPR050512">
    <property type="entry name" value="Sulf_AdTrans/APS_kinase"/>
</dbReference>
<reference evidence="20 21" key="1">
    <citation type="journal article" date="2016" name="Nat. Commun.">
        <title>Thousands of microbial genomes shed light on interconnected biogeochemical processes in an aquifer system.</title>
        <authorList>
            <person name="Anantharaman K."/>
            <person name="Brown C.T."/>
            <person name="Hug L.A."/>
            <person name="Sharon I."/>
            <person name="Castelle C.J."/>
            <person name="Probst A.J."/>
            <person name="Thomas B.C."/>
            <person name="Singh A."/>
            <person name="Wilkins M.J."/>
            <person name="Karaoz U."/>
            <person name="Brodie E.L."/>
            <person name="Williams K.H."/>
            <person name="Hubbard S.S."/>
            <person name="Banfield J.F."/>
        </authorList>
    </citation>
    <scope>NUCLEOTIDE SEQUENCE [LARGE SCALE GENOMIC DNA]</scope>
</reference>
<keyword evidence="5" id="KW-0548">Nucleotidyltransferase</keyword>
<dbReference type="HAMAP" id="MF_00065">
    <property type="entry name" value="Adenylyl_sulf_kinase"/>
    <property type="match status" value="1"/>
</dbReference>
<dbReference type="GO" id="GO:0010134">
    <property type="term" value="P:sulfate assimilation via adenylyl sulfate reduction"/>
    <property type="evidence" value="ECO:0007669"/>
    <property type="project" value="TreeGrafter"/>
</dbReference>
<evidence type="ECO:0000259" key="17">
    <source>
        <dbReference type="Pfam" id="PF01583"/>
    </source>
</evidence>
<dbReference type="GO" id="GO:0019379">
    <property type="term" value="P:sulfate assimilation, phosphoadenylyl sulfate reduction by phosphoadenylyl-sulfate reductase (thioredoxin)"/>
    <property type="evidence" value="ECO:0007669"/>
    <property type="project" value="TreeGrafter"/>
</dbReference>
<dbReference type="InterPro" id="IPR027417">
    <property type="entry name" value="P-loop_NTPase"/>
</dbReference>
<proteinExistence type="inferred from homology"/>
<evidence type="ECO:0000256" key="14">
    <source>
        <dbReference type="HAMAP-Rule" id="MF_00065"/>
    </source>
</evidence>
<dbReference type="GO" id="GO:0070814">
    <property type="term" value="P:hydrogen sulfide biosynthetic process"/>
    <property type="evidence" value="ECO:0007669"/>
    <property type="project" value="UniProtKB-UniRule"/>
</dbReference>
<dbReference type="PANTHER" id="PTHR42700">
    <property type="entry name" value="SULFATE ADENYLYLTRANSFERASE"/>
    <property type="match status" value="1"/>
</dbReference>